<evidence type="ECO:0000313" key="2">
    <source>
        <dbReference type="Proteomes" id="UP000063965"/>
    </source>
</evidence>
<evidence type="ECO:0008006" key="3">
    <source>
        <dbReference type="Google" id="ProtNLM"/>
    </source>
</evidence>
<proteinExistence type="predicted"/>
<keyword evidence="2" id="KW-1185">Reference proteome</keyword>
<name>A0ABN4HX09_9COXI</name>
<organism evidence="1 2">
    <name type="scientific">Candidatus Coxiella mudrowiae</name>
    <dbReference type="NCBI Taxonomy" id="2054173"/>
    <lineage>
        <taxon>Bacteria</taxon>
        <taxon>Pseudomonadati</taxon>
        <taxon>Pseudomonadota</taxon>
        <taxon>Gammaproteobacteria</taxon>
        <taxon>Legionellales</taxon>
        <taxon>Coxiellaceae</taxon>
        <taxon>Coxiella</taxon>
    </lineage>
</organism>
<gene>
    <name evidence="1" type="ORF">CleRT_14440</name>
</gene>
<sequence>MTVMMSDVEELGGGRTPSFFLISILQALRLRARFRVCERNLESCSQEGRAVLAEENDYLFVRTLCSEEDPFVAEVIKYLPWSEEDFLSNDFLKLCEAGPFDENPINFLFKNLPLDEDGVDYKSCVISLLNENFIDVGFLEKCCSILSSD</sequence>
<dbReference type="EMBL" id="CP011126">
    <property type="protein sequence ID" value="AKQ33968.1"/>
    <property type="molecule type" value="Genomic_DNA"/>
</dbReference>
<protein>
    <recommendedName>
        <fullName evidence="3">Cytosolic protein</fullName>
    </recommendedName>
</protein>
<reference evidence="1 2" key="1">
    <citation type="journal article" date="2015" name="Genome Biol. Evol.">
        <title>Distinctive Genome Reduction Rates Revealed by Genomic Analyses of Two Coxiella-Like Endosymbionts in Ticks.</title>
        <authorList>
            <person name="Gottlieb Y."/>
            <person name="Lalzar I."/>
            <person name="Klasson L."/>
        </authorList>
    </citation>
    <scope>NUCLEOTIDE SEQUENCE [LARGE SCALE GENOMIC DNA]</scope>
    <source>
        <strain evidence="1 2">CRt</strain>
    </source>
</reference>
<evidence type="ECO:0000313" key="1">
    <source>
        <dbReference type="EMBL" id="AKQ33968.1"/>
    </source>
</evidence>
<accession>A0ABN4HX09</accession>
<dbReference type="Proteomes" id="UP000063965">
    <property type="component" value="Chromosome"/>
</dbReference>